<feature type="transmembrane region" description="Helical" evidence="5">
    <location>
        <begin position="228"/>
        <end position="249"/>
    </location>
</feature>
<feature type="transmembrane region" description="Helical" evidence="5">
    <location>
        <begin position="261"/>
        <end position="280"/>
    </location>
</feature>
<feature type="transmembrane region" description="Helical" evidence="5">
    <location>
        <begin position="135"/>
        <end position="155"/>
    </location>
</feature>
<keyword evidence="5" id="KW-0472">Membrane</keyword>
<dbReference type="SUPFAM" id="SSF46626">
    <property type="entry name" value="Cytochrome c"/>
    <property type="match status" value="1"/>
</dbReference>
<keyword evidence="8" id="KW-1185">Reference proteome</keyword>
<reference evidence="8" key="1">
    <citation type="journal article" date="2019" name="J. Bacteriol.">
        <title>A Mutagenic Screen Identifies a TonB-Dependent Receptor Required for the Lanthanide Metal Switch in the Type I Methanotroph 'Methylotuvimicrobium buryatense' 5GB1C.</title>
        <authorList>
            <person name="Groom J.D."/>
            <person name="Ford S.M."/>
            <person name="Pesesky M.W."/>
            <person name="Lidstrom M.E."/>
        </authorList>
    </citation>
    <scope>NUCLEOTIDE SEQUENCE [LARGE SCALE GENOMIC DNA]</scope>
    <source>
        <strain evidence="8">5GB1C</strain>
    </source>
</reference>
<gene>
    <name evidence="7" type="ORF">EQU24_05875</name>
</gene>
<evidence type="ECO:0000256" key="2">
    <source>
        <dbReference type="ARBA" id="ARBA00022723"/>
    </source>
</evidence>
<feature type="transmembrane region" description="Helical" evidence="5">
    <location>
        <begin position="22"/>
        <end position="48"/>
    </location>
</feature>
<evidence type="ECO:0000313" key="7">
    <source>
        <dbReference type="EMBL" id="QCW81829.1"/>
    </source>
</evidence>
<evidence type="ECO:0000259" key="6">
    <source>
        <dbReference type="PROSITE" id="PS51007"/>
    </source>
</evidence>
<keyword evidence="5" id="KW-1133">Transmembrane helix</keyword>
<dbReference type="InterPro" id="IPR036909">
    <property type="entry name" value="Cyt_c-like_dom_sf"/>
</dbReference>
<dbReference type="PROSITE" id="PS51007">
    <property type="entry name" value="CYTC"/>
    <property type="match status" value="1"/>
</dbReference>
<protein>
    <submittedName>
        <fullName evidence="7">Cytochrome c</fullName>
    </submittedName>
</protein>
<proteinExistence type="predicted"/>
<dbReference type="AlphaFoldDB" id="A0A4P9UKR0"/>
<evidence type="ECO:0000256" key="1">
    <source>
        <dbReference type="ARBA" id="ARBA00022617"/>
    </source>
</evidence>
<organism evidence="7 8">
    <name type="scientific">Methylotuvimicrobium buryatense</name>
    <name type="common">Methylomicrobium buryatense</name>
    <dbReference type="NCBI Taxonomy" id="95641"/>
    <lineage>
        <taxon>Bacteria</taxon>
        <taxon>Pseudomonadati</taxon>
        <taxon>Pseudomonadota</taxon>
        <taxon>Gammaproteobacteria</taxon>
        <taxon>Methylococcales</taxon>
        <taxon>Methylococcaceae</taxon>
        <taxon>Methylotuvimicrobium</taxon>
    </lineage>
</organism>
<dbReference type="Pfam" id="PF13442">
    <property type="entry name" value="Cytochrome_CBB3"/>
    <property type="match status" value="1"/>
</dbReference>
<feature type="transmembrane region" description="Helical" evidence="5">
    <location>
        <begin position="105"/>
        <end position="123"/>
    </location>
</feature>
<evidence type="ECO:0000313" key="8">
    <source>
        <dbReference type="Proteomes" id="UP000305881"/>
    </source>
</evidence>
<dbReference type="KEGG" id="mbur:EQU24_05875"/>
<feature type="transmembrane region" description="Helical" evidence="5">
    <location>
        <begin position="69"/>
        <end position="93"/>
    </location>
</feature>
<feature type="domain" description="Cytochrome c" evidence="6">
    <location>
        <begin position="353"/>
        <end position="434"/>
    </location>
</feature>
<keyword evidence="3 4" id="KW-0408">Iron</keyword>
<keyword evidence="5" id="KW-0812">Transmembrane</keyword>
<accession>A0A4P9UKR0</accession>
<dbReference type="STRING" id="675511.GCA_000341735_01837"/>
<dbReference type="OrthoDB" id="9814063at2"/>
<dbReference type="Proteomes" id="UP000305881">
    <property type="component" value="Chromosome"/>
</dbReference>
<sequence>MNAPIPRDIPLPLPASEGLLEILLIVSFVVHIIFVHLMVGGSLFSLVCQVKGLDVPDYDRLANYIMRSITVNKSLAVVMGVAPLLIINTLYAPQFYASSALMGDVWMAVIPLVTIAFLAAYAHKFWWNRFVDFKVMHIGIAFLETTIFLLVPLIFMTNVNLMLFPERWPEVKGFFSAMLLPNVLPRYLHFLSAAVLISSLFLVWLTGRRAFALEAPVNTLRILDVRRFFYSFALGAVLVQVLTGMLAWITLPAEGMSWTVTIWLFIGGVPAIPAVWLIWRDLNEQARNAFKHFNKVVGLFAISILIMAYARHEYRVNSLTDHNMAIALKTTNYRAAALQAKQDADYIERMKPAVSQSGEGDFQQYCAACHHSELPTVGPAIPEIKTIYANDPEGFVRWTRSPGKKRPESMKMPGFSHLSDNQLQAIARYVLAREE</sequence>
<dbReference type="EMBL" id="CP035467">
    <property type="protein sequence ID" value="QCW81829.1"/>
    <property type="molecule type" value="Genomic_DNA"/>
</dbReference>
<evidence type="ECO:0000256" key="4">
    <source>
        <dbReference type="PROSITE-ProRule" id="PRU00433"/>
    </source>
</evidence>
<feature type="transmembrane region" description="Helical" evidence="5">
    <location>
        <begin position="187"/>
        <end position="207"/>
    </location>
</feature>
<dbReference type="GO" id="GO:0020037">
    <property type="term" value="F:heme binding"/>
    <property type="evidence" value="ECO:0007669"/>
    <property type="project" value="InterPro"/>
</dbReference>
<dbReference type="GO" id="GO:0009055">
    <property type="term" value="F:electron transfer activity"/>
    <property type="evidence" value="ECO:0007669"/>
    <property type="project" value="InterPro"/>
</dbReference>
<keyword evidence="2 4" id="KW-0479">Metal-binding</keyword>
<dbReference type="GO" id="GO:0046872">
    <property type="term" value="F:metal ion binding"/>
    <property type="evidence" value="ECO:0007669"/>
    <property type="project" value="UniProtKB-KW"/>
</dbReference>
<dbReference type="InterPro" id="IPR009056">
    <property type="entry name" value="Cyt_c-like_dom"/>
</dbReference>
<evidence type="ECO:0000256" key="3">
    <source>
        <dbReference type="ARBA" id="ARBA00023004"/>
    </source>
</evidence>
<keyword evidence="1 4" id="KW-0349">Heme</keyword>
<name>A0A4P9UKR0_METBY</name>
<evidence type="ECO:0000256" key="5">
    <source>
        <dbReference type="SAM" id="Phobius"/>
    </source>
</evidence>
<dbReference type="Gene3D" id="1.10.760.10">
    <property type="entry name" value="Cytochrome c-like domain"/>
    <property type="match status" value="1"/>
</dbReference>
<feature type="transmembrane region" description="Helical" evidence="5">
    <location>
        <begin position="292"/>
        <end position="310"/>
    </location>
</feature>
<dbReference type="RefSeq" id="WP_017840382.1">
    <property type="nucleotide sequence ID" value="NZ_CP035467.1"/>
</dbReference>